<name>A0A2N4U7I2_9BURK</name>
<dbReference type="AlphaFoldDB" id="A0A2N4U7I2"/>
<reference evidence="1 2" key="1">
    <citation type="submission" date="2017-10" db="EMBL/GenBank/DDBJ databases">
        <title>Two draft genome sequences of Pusillimonas sp. strains isolated from a nitrate- and radionuclide-contaminated groundwater in Russia.</title>
        <authorList>
            <person name="Grouzdev D.S."/>
            <person name="Tourova T.P."/>
            <person name="Goeva M.A."/>
            <person name="Babich T.L."/>
            <person name="Sokolova D.S."/>
            <person name="Abdullin R."/>
            <person name="Poltaraus A.B."/>
            <person name="Toshchakov S.V."/>
            <person name="Nazina T.N."/>
        </authorList>
    </citation>
    <scope>NUCLEOTIDE SEQUENCE [LARGE SCALE GENOMIC DNA]</scope>
    <source>
        <strain evidence="1 2">JR1/69-3-13</strain>
    </source>
</reference>
<dbReference type="InterPro" id="IPR009822">
    <property type="entry name" value="YaeQ"/>
</dbReference>
<dbReference type="SMART" id="SM01322">
    <property type="entry name" value="YaeQ"/>
    <property type="match status" value="1"/>
</dbReference>
<dbReference type="Gene3D" id="3.10.640.10">
    <property type="entry name" value="Restriction endonuclease-like alpha-beta roll domain"/>
    <property type="match status" value="1"/>
</dbReference>
<protein>
    <recommendedName>
        <fullName evidence="3">YaeQ family protein</fullName>
    </recommendedName>
</protein>
<proteinExistence type="predicted"/>
<evidence type="ECO:0000313" key="1">
    <source>
        <dbReference type="EMBL" id="PLC50973.1"/>
    </source>
</evidence>
<dbReference type="Proteomes" id="UP000234190">
    <property type="component" value="Unassembled WGS sequence"/>
</dbReference>
<keyword evidence="2" id="KW-1185">Reference proteome</keyword>
<evidence type="ECO:0008006" key="3">
    <source>
        <dbReference type="Google" id="ProtNLM"/>
    </source>
</evidence>
<dbReference type="PANTHER" id="PTHR38784:SF1">
    <property type="entry name" value="SUCROSE PHOSPHORYLASE"/>
    <property type="match status" value="1"/>
</dbReference>
<evidence type="ECO:0000313" key="2">
    <source>
        <dbReference type="Proteomes" id="UP000234190"/>
    </source>
</evidence>
<organism evidence="1 2">
    <name type="scientific">Pollutimonas subterranea</name>
    <dbReference type="NCBI Taxonomy" id="2045210"/>
    <lineage>
        <taxon>Bacteria</taxon>
        <taxon>Pseudomonadati</taxon>
        <taxon>Pseudomonadota</taxon>
        <taxon>Betaproteobacteria</taxon>
        <taxon>Burkholderiales</taxon>
        <taxon>Alcaligenaceae</taxon>
        <taxon>Pollutimonas</taxon>
    </lineage>
</organism>
<accession>A0A2N4U7I2</accession>
<dbReference type="InterPro" id="IPR038590">
    <property type="entry name" value="YaeQ_sf"/>
</dbReference>
<dbReference type="SUPFAM" id="SSF52980">
    <property type="entry name" value="Restriction endonuclease-like"/>
    <property type="match status" value="1"/>
</dbReference>
<dbReference type="OrthoDB" id="5293309at2"/>
<dbReference type="PIRSF" id="PIRSF011484">
    <property type="entry name" value="YaeQ"/>
    <property type="match status" value="1"/>
</dbReference>
<dbReference type="EMBL" id="PDNW01000003">
    <property type="protein sequence ID" value="PLC50973.1"/>
    <property type="molecule type" value="Genomic_DNA"/>
</dbReference>
<comment type="caution">
    <text evidence="1">The sequence shown here is derived from an EMBL/GenBank/DDBJ whole genome shotgun (WGS) entry which is preliminary data.</text>
</comment>
<dbReference type="Pfam" id="PF07152">
    <property type="entry name" value="YaeQ"/>
    <property type="match status" value="1"/>
</dbReference>
<dbReference type="PANTHER" id="PTHR38784">
    <property type="entry name" value="SUCROSE PHOSPHORYLASE"/>
    <property type="match status" value="1"/>
</dbReference>
<sequence>MALRATIFKLELHVADMVRGYYDSHTLTLARHPSETEERMMLRVLAYALYASEGLSFTRGLSTTDEPSLWEKDLTGTILTWIELGHPDERRILQAGGKSKDVVVFCYGGHASHVWWQGVQAGVARVQNLRIISVSPAQVQALASLARRTMTLHITIEEGTALVSSADDSVSVDIDVWR</sequence>
<dbReference type="RefSeq" id="WP_102072925.1">
    <property type="nucleotide sequence ID" value="NZ_PDNW01000003.1"/>
</dbReference>
<gene>
    <name evidence="1" type="ORF">CR159_05095</name>
</gene>
<dbReference type="CDD" id="cd22368">
    <property type="entry name" value="YaeQ-like"/>
    <property type="match status" value="1"/>
</dbReference>
<dbReference type="InterPro" id="IPR011335">
    <property type="entry name" value="Restrct_endonuc-II-like"/>
</dbReference>